<sequence>MNIGMLLWNEKWCFHQIFCAYSKAYFFFFLHIHFYSDLPTFIVIFQGESKCTHPPKFVLNCFVDSNSIAR</sequence>
<keyword evidence="1" id="KW-0812">Transmembrane</keyword>
<dbReference type="EMBL" id="JARK01001337">
    <property type="protein sequence ID" value="EYC33806.1"/>
    <property type="molecule type" value="Genomic_DNA"/>
</dbReference>
<keyword evidence="3" id="KW-1185">Reference proteome</keyword>
<proteinExistence type="predicted"/>
<protein>
    <submittedName>
        <fullName evidence="2">Uncharacterized protein</fullName>
    </submittedName>
</protein>
<keyword evidence="1" id="KW-1133">Transmembrane helix</keyword>
<comment type="caution">
    <text evidence="2">The sequence shown here is derived from an EMBL/GenBank/DDBJ whole genome shotgun (WGS) entry which is preliminary data.</text>
</comment>
<evidence type="ECO:0000256" key="1">
    <source>
        <dbReference type="SAM" id="Phobius"/>
    </source>
</evidence>
<dbReference type="Proteomes" id="UP000024635">
    <property type="component" value="Unassembled WGS sequence"/>
</dbReference>
<keyword evidence="1" id="KW-0472">Membrane</keyword>
<evidence type="ECO:0000313" key="2">
    <source>
        <dbReference type="EMBL" id="EYC33806.1"/>
    </source>
</evidence>
<organism evidence="2 3">
    <name type="scientific">Ancylostoma ceylanicum</name>
    <dbReference type="NCBI Taxonomy" id="53326"/>
    <lineage>
        <taxon>Eukaryota</taxon>
        <taxon>Metazoa</taxon>
        <taxon>Ecdysozoa</taxon>
        <taxon>Nematoda</taxon>
        <taxon>Chromadorea</taxon>
        <taxon>Rhabditida</taxon>
        <taxon>Rhabditina</taxon>
        <taxon>Rhabditomorpha</taxon>
        <taxon>Strongyloidea</taxon>
        <taxon>Ancylostomatidae</taxon>
        <taxon>Ancylostomatinae</taxon>
        <taxon>Ancylostoma</taxon>
    </lineage>
</organism>
<gene>
    <name evidence="2" type="primary">Acey_s0001.g101</name>
    <name evidence="2" type="ORF">Y032_0001g101</name>
</gene>
<feature type="transmembrane region" description="Helical" evidence="1">
    <location>
        <begin position="12"/>
        <end position="32"/>
    </location>
</feature>
<dbReference type="AlphaFoldDB" id="A0A016W2I1"/>
<evidence type="ECO:0000313" key="3">
    <source>
        <dbReference type="Proteomes" id="UP000024635"/>
    </source>
</evidence>
<accession>A0A016W2I1</accession>
<name>A0A016W2I1_9BILA</name>
<reference evidence="3" key="1">
    <citation type="journal article" date="2015" name="Nat. Genet.">
        <title>The genome and transcriptome of the zoonotic hookworm Ancylostoma ceylanicum identify infection-specific gene families.</title>
        <authorList>
            <person name="Schwarz E.M."/>
            <person name="Hu Y."/>
            <person name="Antoshechkin I."/>
            <person name="Miller M.M."/>
            <person name="Sternberg P.W."/>
            <person name="Aroian R.V."/>
        </authorList>
    </citation>
    <scope>NUCLEOTIDE SEQUENCE</scope>
    <source>
        <strain evidence="3">HY135</strain>
    </source>
</reference>